<evidence type="ECO:0000256" key="3">
    <source>
        <dbReference type="ARBA" id="ARBA00022729"/>
    </source>
</evidence>
<dbReference type="STRING" id="877500.GCA_000935065_01344"/>
<evidence type="ECO:0000256" key="2">
    <source>
        <dbReference type="ARBA" id="ARBA00022670"/>
    </source>
</evidence>
<dbReference type="Pfam" id="PF00877">
    <property type="entry name" value="NLPC_P60"/>
    <property type="match status" value="1"/>
</dbReference>
<evidence type="ECO:0000313" key="8">
    <source>
        <dbReference type="Proteomes" id="UP000290191"/>
    </source>
</evidence>
<organism evidence="7 8">
    <name type="scientific">Halarcobacter anaerophilus</name>
    <dbReference type="NCBI Taxonomy" id="877500"/>
    <lineage>
        <taxon>Bacteria</taxon>
        <taxon>Pseudomonadati</taxon>
        <taxon>Campylobacterota</taxon>
        <taxon>Epsilonproteobacteria</taxon>
        <taxon>Campylobacterales</taxon>
        <taxon>Arcobacteraceae</taxon>
        <taxon>Halarcobacter</taxon>
    </lineage>
</organism>
<dbReference type="EMBL" id="PDKO01000002">
    <property type="protein sequence ID" value="RXJ64249.1"/>
    <property type="molecule type" value="Genomic_DNA"/>
</dbReference>
<reference evidence="7 8" key="1">
    <citation type="submission" date="2017-10" db="EMBL/GenBank/DDBJ databases">
        <title>Genomics of the genus Arcobacter.</title>
        <authorList>
            <person name="Perez-Cataluna A."/>
            <person name="Figueras M.J."/>
        </authorList>
    </citation>
    <scope>NUCLEOTIDE SEQUENCE [LARGE SCALE GENOMIC DNA]</scope>
    <source>
        <strain evidence="7 8">DSM 24636</strain>
    </source>
</reference>
<comment type="similarity">
    <text evidence="1">Belongs to the peptidase C40 family.</text>
</comment>
<keyword evidence="4" id="KW-0378">Hydrolase</keyword>
<sequence>MDFYNKWKGVKYKFGGDDRKGIDCSAFTQKVFKEKFDLDIPRTTRTQVKIGTTVKKSELELGDLIFFKTGRVDRHVGIYIGEGKFMHASIKGVKVTKLNKPFYKKAYWTSKRVIDQNPPYIASTTGI</sequence>
<dbReference type="InterPro" id="IPR000064">
    <property type="entry name" value="NLP_P60_dom"/>
</dbReference>
<dbReference type="PROSITE" id="PS51935">
    <property type="entry name" value="NLPC_P60"/>
    <property type="match status" value="1"/>
</dbReference>
<dbReference type="GO" id="GO:0008234">
    <property type="term" value="F:cysteine-type peptidase activity"/>
    <property type="evidence" value="ECO:0007669"/>
    <property type="project" value="UniProtKB-KW"/>
</dbReference>
<dbReference type="PANTHER" id="PTHR47360:SF1">
    <property type="entry name" value="ENDOPEPTIDASE NLPC-RELATED"/>
    <property type="match status" value="1"/>
</dbReference>
<dbReference type="GO" id="GO:0006508">
    <property type="term" value="P:proteolysis"/>
    <property type="evidence" value="ECO:0007669"/>
    <property type="project" value="UniProtKB-KW"/>
</dbReference>
<evidence type="ECO:0000256" key="1">
    <source>
        <dbReference type="ARBA" id="ARBA00007074"/>
    </source>
</evidence>
<keyword evidence="8" id="KW-1185">Reference proteome</keyword>
<comment type="caution">
    <text evidence="7">The sequence shown here is derived from an EMBL/GenBank/DDBJ whole genome shotgun (WGS) entry which is preliminary data.</text>
</comment>
<evidence type="ECO:0000256" key="4">
    <source>
        <dbReference type="ARBA" id="ARBA00022801"/>
    </source>
</evidence>
<accession>A0A4Q0Y5Y1</accession>
<dbReference type="PANTHER" id="PTHR47360">
    <property type="entry name" value="MUREIN DD-ENDOPEPTIDASE MEPS/MUREIN LD-CARBOXYPEPTIDASE"/>
    <property type="match status" value="1"/>
</dbReference>
<proteinExistence type="inferred from homology"/>
<gene>
    <name evidence="7" type="ORF">CRV06_04560</name>
</gene>
<dbReference type="AlphaFoldDB" id="A0A4Q0Y5Y1"/>
<dbReference type="Gene3D" id="3.90.1720.10">
    <property type="entry name" value="endopeptidase domain like (from Nostoc punctiforme)"/>
    <property type="match status" value="1"/>
</dbReference>
<name>A0A4Q0Y5Y1_9BACT</name>
<dbReference type="InterPro" id="IPR052062">
    <property type="entry name" value="Murein_DD/LD_carboxypeptidase"/>
</dbReference>
<keyword evidence="2" id="KW-0645">Protease</keyword>
<evidence type="ECO:0000259" key="6">
    <source>
        <dbReference type="PROSITE" id="PS51935"/>
    </source>
</evidence>
<keyword evidence="3" id="KW-0732">Signal</keyword>
<dbReference type="Proteomes" id="UP000290191">
    <property type="component" value="Unassembled WGS sequence"/>
</dbReference>
<keyword evidence="5" id="KW-0788">Thiol protease</keyword>
<feature type="domain" description="NlpC/P60" evidence="6">
    <location>
        <begin position="1"/>
        <end position="114"/>
    </location>
</feature>
<dbReference type="OrthoDB" id="9807055at2"/>
<evidence type="ECO:0000256" key="5">
    <source>
        <dbReference type="ARBA" id="ARBA00022807"/>
    </source>
</evidence>
<evidence type="ECO:0000313" key="7">
    <source>
        <dbReference type="EMBL" id="RXJ64249.1"/>
    </source>
</evidence>
<dbReference type="InterPro" id="IPR038765">
    <property type="entry name" value="Papain-like_cys_pep_sf"/>
</dbReference>
<dbReference type="SUPFAM" id="SSF54001">
    <property type="entry name" value="Cysteine proteinases"/>
    <property type="match status" value="1"/>
</dbReference>
<protein>
    <recommendedName>
        <fullName evidence="6">NlpC/P60 domain-containing protein</fullName>
    </recommendedName>
</protein>